<keyword evidence="4" id="KW-1185">Reference proteome</keyword>
<dbReference type="Proteomes" id="UP000438448">
    <property type="component" value="Unassembled WGS sequence"/>
</dbReference>
<comment type="caution">
    <text evidence="3">The sequence shown here is derived from an EMBL/GenBank/DDBJ whole genome shotgun (WGS) entry which is preliminary data.</text>
</comment>
<sequence length="161" mass="18679">MTERKPAGMTYESWLDKQIREATDRGEFDDLPGAGKPLPDAGQRYDEDWWLKDYLRREGVSGDGVLPPSLLLRRDVERLPEAVRAMNSEQRVREHVSELNDRIVAWLRMPHGPHVNVTPVDADEAVAQWRARRQPPAPREEPAAERPPAASRWRALFRRRR</sequence>
<dbReference type="OrthoDB" id="3395286at2"/>
<dbReference type="EMBL" id="WEGK01000001">
    <property type="protein sequence ID" value="MQY17360.1"/>
    <property type="molecule type" value="Genomic_DNA"/>
</dbReference>
<evidence type="ECO:0000259" key="2">
    <source>
        <dbReference type="Pfam" id="PF09350"/>
    </source>
</evidence>
<dbReference type="AlphaFoldDB" id="A0A7K0CV31"/>
<dbReference type="RefSeq" id="WP_153407429.1">
    <property type="nucleotide sequence ID" value="NZ_WEGK01000001.1"/>
</dbReference>
<protein>
    <recommendedName>
        <fullName evidence="2">DnaJ homologue subfamily C member 28 conserved domain-containing protein</fullName>
    </recommendedName>
</protein>
<evidence type="ECO:0000256" key="1">
    <source>
        <dbReference type="SAM" id="MobiDB-lite"/>
    </source>
</evidence>
<proteinExistence type="predicted"/>
<dbReference type="Pfam" id="PF09350">
    <property type="entry name" value="DJC28_CD"/>
    <property type="match status" value="1"/>
</dbReference>
<evidence type="ECO:0000313" key="4">
    <source>
        <dbReference type="Proteomes" id="UP000438448"/>
    </source>
</evidence>
<name>A0A7K0CV31_9NOCA</name>
<dbReference type="InterPro" id="IPR018961">
    <property type="entry name" value="DnaJ_homolog_subfam-C_membr-28"/>
</dbReference>
<organism evidence="3 4">
    <name type="scientific">Nocardia macrotermitis</name>
    <dbReference type="NCBI Taxonomy" id="2585198"/>
    <lineage>
        <taxon>Bacteria</taxon>
        <taxon>Bacillati</taxon>
        <taxon>Actinomycetota</taxon>
        <taxon>Actinomycetes</taxon>
        <taxon>Mycobacteriales</taxon>
        <taxon>Nocardiaceae</taxon>
        <taxon>Nocardia</taxon>
    </lineage>
</organism>
<gene>
    <name evidence="3" type="ORF">NRB20_04230</name>
</gene>
<evidence type="ECO:0000313" key="3">
    <source>
        <dbReference type="EMBL" id="MQY17360.1"/>
    </source>
</evidence>
<feature type="domain" description="DnaJ homologue subfamily C member 28 conserved" evidence="2">
    <location>
        <begin position="14"/>
        <end position="84"/>
    </location>
</feature>
<accession>A0A7K0CV31</accession>
<feature type="region of interest" description="Disordered" evidence="1">
    <location>
        <begin position="131"/>
        <end position="161"/>
    </location>
</feature>
<reference evidence="3 4" key="1">
    <citation type="submission" date="2019-10" db="EMBL/GenBank/DDBJ databases">
        <title>Nocardia macrotermitis sp. nov. and Nocardia aurantia sp. nov., isolated from the gut of fungus growing-termite Macrotermes natalensis.</title>
        <authorList>
            <person name="Benndorf R."/>
            <person name="Schwitalla J."/>
            <person name="Martin K."/>
            <person name="De Beer W."/>
            <person name="Kaster A.-K."/>
            <person name="Vollmers J."/>
            <person name="Poulsen M."/>
            <person name="Beemelmanns C."/>
        </authorList>
    </citation>
    <scope>NUCLEOTIDE SEQUENCE [LARGE SCALE GENOMIC DNA]</scope>
    <source>
        <strain evidence="3 4">RB20</strain>
    </source>
</reference>